<keyword evidence="8" id="KW-1185">Reference proteome</keyword>
<comment type="cofactor">
    <cofactor evidence="1">
        <name>Zn(2+)</name>
        <dbReference type="ChEBI" id="CHEBI:29105"/>
    </cofactor>
</comment>
<evidence type="ECO:0000256" key="3">
    <source>
        <dbReference type="ARBA" id="ARBA00022801"/>
    </source>
</evidence>
<keyword evidence="3 6" id="KW-0378">Hydrolase</keyword>
<keyword evidence="2" id="KW-0479">Metal-binding</keyword>
<dbReference type="SUPFAM" id="SSF51338">
    <property type="entry name" value="Composite domain of metallo-dependent hydrolases"/>
    <property type="match status" value="1"/>
</dbReference>
<evidence type="ECO:0000313" key="8">
    <source>
        <dbReference type="Proteomes" id="UP000193925"/>
    </source>
</evidence>
<evidence type="ECO:0000259" key="5">
    <source>
        <dbReference type="Pfam" id="PF01979"/>
    </source>
</evidence>
<dbReference type="GO" id="GO:0008892">
    <property type="term" value="F:guanine deaminase activity"/>
    <property type="evidence" value="ECO:0007669"/>
    <property type="project" value="TreeGrafter"/>
</dbReference>
<dbReference type="InterPro" id="IPR006680">
    <property type="entry name" value="Amidohydro-rel"/>
</dbReference>
<protein>
    <submittedName>
        <fullName evidence="6">Amidohydrolase</fullName>
    </submittedName>
</protein>
<dbReference type="Proteomes" id="UP000193925">
    <property type="component" value="Chromosome AFERRI"/>
</dbReference>
<dbReference type="Gene3D" id="3.20.20.140">
    <property type="entry name" value="Metal-dependent hydrolases"/>
    <property type="match status" value="1"/>
</dbReference>
<organism evidence="6">
    <name type="scientific">Acidithiobacillus ferrivorans</name>
    <dbReference type="NCBI Taxonomy" id="160808"/>
    <lineage>
        <taxon>Bacteria</taxon>
        <taxon>Pseudomonadati</taxon>
        <taxon>Pseudomonadota</taxon>
        <taxon>Acidithiobacillia</taxon>
        <taxon>Acidithiobacillales</taxon>
        <taxon>Acidithiobacillaceae</taxon>
        <taxon>Acidithiobacillus</taxon>
    </lineage>
</organism>
<dbReference type="PANTHER" id="PTHR11271:SF6">
    <property type="entry name" value="GUANINE DEAMINASE"/>
    <property type="match status" value="1"/>
</dbReference>
<dbReference type="InterPro" id="IPR032466">
    <property type="entry name" value="Metal_Hydrolase"/>
</dbReference>
<evidence type="ECO:0000313" key="6">
    <source>
        <dbReference type="EMBL" id="CDQ09542.1"/>
    </source>
</evidence>
<accession>A0A060ULN0</accession>
<dbReference type="RefSeq" id="WP_231551064.1">
    <property type="nucleotide sequence ID" value="NZ_CCCS020000023.1"/>
</dbReference>
<dbReference type="EMBL" id="CCCS020000023">
    <property type="protein sequence ID" value="CDQ09542.1"/>
    <property type="molecule type" value="Genomic_DNA"/>
</dbReference>
<name>A0A060ULN0_9PROT</name>
<evidence type="ECO:0000256" key="4">
    <source>
        <dbReference type="ARBA" id="ARBA00022833"/>
    </source>
</evidence>
<dbReference type="InterPro" id="IPR051607">
    <property type="entry name" value="Metallo-dep_hydrolases"/>
</dbReference>
<dbReference type="GO" id="GO:0008270">
    <property type="term" value="F:zinc ion binding"/>
    <property type="evidence" value="ECO:0007669"/>
    <property type="project" value="TreeGrafter"/>
</dbReference>
<dbReference type="GO" id="GO:0005829">
    <property type="term" value="C:cytosol"/>
    <property type="evidence" value="ECO:0007669"/>
    <property type="project" value="TreeGrafter"/>
</dbReference>
<sequence>MQMMEKIFRAPILNPIDANTWRFYQDGALGVDQGLIVHMGDFTAMLGQIGADMEVENLDGVIVPGFVDSHLHWVQHRVTGRFSGELLTWLQEHIWPEEARYVDTDLAQAAATQFYADVLRAGTVMGMSYSSPHAEATQIALTAMRGDWVIGNVLMAIHAPHTLTDYSLHDPDALRAFMCQTDKTHYALTPRFAPNLTAASLKTLGQIAAESQCLIQTHLAESVTELQWVKELFPDAAHYTEVYDRAGLLTPRTILGHCIEMRDEEWRCLRERGSWVAHCPTSNEALGNRRMPLEQVRAYDIPFALASDIGGGPSHSMLHVMQRFLGTHREADVAVAPQEALYRSTKAGAECMGRGAVGGDLTVGKRADFVLLPQKPAADSVEAWFEECLSGKSADLEQRPLGTWLRGERAA</sequence>
<dbReference type="GO" id="GO:0006147">
    <property type="term" value="P:guanine catabolic process"/>
    <property type="evidence" value="ECO:0007669"/>
    <property type="project" value="UniProtKB-UniPathway"/>
</dbReference>
<reference evidence="6" key="2">
    <citation type="submission" date="2014-07" db="EMBL/GenBank/DDBJ databases">
        <title>Initial genome analysis of the psychrotolerant acidophile Acidithiobacillus ferrivorans CF27: insights into iron and sulfur oxidation pathways and into biofilm formation.</title>
        <authorList>
            <person name="Talla E."/>
            <person name="Hedrich S."/>
            <person name="Mangenot S."/>
            <person name="Ji B."/>
            <person name="Johnson D.B."/>
            <person name="Barbe V."/>
            <person name="Bonnefoy V."/>
        </authorList>
    </citation>
    <scope>NUCLEOTIDE SEQUENCE [LARGE SCALE GENOMIC DNA]</scope>
    <source>
        <strain evidence="6">CF27</strain>
    </source>
</reference>
<keyword evidence="4" id="KW-0862">Zinc</keyword>
<dbReference type="Gene3D" id="2.30.40.10">
    <property type="entry name" value="Urease, subunit C, domain 1"/>
    <property type="match status" value="1"/>
</dbReference>
<dbReference type="SUPFAM" id="SSF51556">
    <property type="entry name" value="Metallo-dependent hydrolases"/>
    <property type="match status" value="1"/>
</dbReference>
<reference evidence="6" key="1">
    <citation type="submission" date="2014-03" db="EMBL/GenBank/DDBJ databases">
        <authorList>
            <person name="Genoscope - CEA"/>
        </authorList>
    </citation>
    <scope>NUCLEOTIDE SEQUENCE [LARGE SCALE GENOMIC DNA]</scope>
    <source>
        <strain evidence="6">CF27</strain>
    </source>
</reference>
<dbReference type="Pfam" id="PF01979">
    <property type="entry name" value="Amidohydro_1"/>
    <property type="match status" value="1"/>
</dbReference>
<dbReference type="InterPro" id="IPR011059">
    <property type="entry name" value="Metal-dep_hydrolase_composite"/>
</dbReference>
<dbReference type="EMBL" id="LT841305">
    <property type="protein sequence ID" value="SMH67212.1"/>
    <property type="molecule type" value="Genomic_DNA"/>
</dbReference>
<proteinExistence type="predicted"/>
<feature type="domain" description="Amidohydrolase-related" evidence="5">
    <location>
        <begin position="61"/>
        <end position="379"/>
    </location>
</feature>
<gene>
    <name evidence="6" type="ORF">AFERRI_30188</name>
    <name evidence="7" type="ORF">AFERRI_50413</name>
</gene>
<reference evidence="7 8" key="3">
    <citation type="submission" date="2017-03" db="EMBL/GenBank/DDBJ databases">
        <authorList>
            <person name="Regsiter A."/>
            <person name="William W."/>
        </authorList>
    </citation>
    <scope>NUCLEOTIDE SEQUENCE [LARGE SCALE GENOMIC DNA]</scope>
    <source>
        <strain evidence="7">PRJEB5721</strain>
    </source>
</reference>
<evidence type="ECO:0000256" key="2">
    <source>
        <dbReference type="ARBA" id="ARBA00022723"/>
    </source>
</evidence>
<evidence type="ECO:0000256" key="1">
    <source>
        <dbReference type="ARBA" id="ARBA00001947"/>
    </source>
</evidence>
<evidence type="ECO:0000313" key="7">
    <source>
        <dbReference type="EMBL" id="SMH67212.1"/>
    </source>
</evidence>
<dbReference type="PANTHER" id="PTHR11271">
    <property type="entry name" value="GUANINE DEAMINASE"/>
    <property type="match status" value="1"/>
</dbReference>
<dbReference type="UniPathway" id="UPA00603">
    <property type="reaction ID" value="UER00660"/>
</dbReference>
<dbReference type="AlphaFoldDB" id="A0A060ULN0"/>